<feature type="transmembrane region" description="Helical" evidence="1">
    <location>
        <begin position="40"/>
        <end position="64"/>
    </location>
</feature>
<feature type="transmembrane region" description="Helical" evidence="1">
    <location>
        <begin position="99"/>
        <end position="119"/>
    </location>
</feature>
<feature type="transmembrane region" description="Helical" evidence="1">
    <location>
        <begin position="76"/>
        <end position="93"/>
    </location>
</feature>
<reference evidence="2 3" key="1">
    <citation type="submission" date="2019-07" db="EMBL/GenBank/DDBJ databases">
        <title>complete genome sequencing of Ornithinimicrobium sp. H23M54.</title>
        <authorList>
            <person name="Bae J.-W."/>
            <person name="Lee S.-Y."/>
        </authorList>
    </citation>
    <scope>NUCLEOTIDE SEQUENCE [LARGE SCALE GENOMIC DNA]</scope>
    <source>
        <strain evidence="2 3">H23M54</strain>
    </source>
</reference>
<proteinExistence type="predicted"/>
<dbReference type="OrthoDB" id="4870475at2"/>
<gene>
    <name evidence="2" type="ORF">FNH13_00770</name>
</gene>
<accession>A0A516GF44</accession>
<protein>
    <submittedName>
        <fullName evidence="2">Uncharacterized protein</fullName>
    </submittedName>
</protein>
<feature type="transmembrane region" description="Helical" evidence="1">
    <location>
        <begin position="131"/>
        <end position="153"/>
    </location>
</feature>
<dbReference type="Proteomes" id="UP000315395">
    <property type="component" value="Chromosome"/>
</dbReference>
<sequence>MLISRARWRVARPFVGLALLGVLAGGLVAAVTGPLDLRHGSWAAAYLVLVVGVAQAVFGAGRAWLPAVATVPPPRLLLELAAWNVGSLAIIAGTVLDQVWLVVAGSVLLVGALASWAAAVRTFRQEQRPLATAYLLFVAFLILSVVVGIGLSVSRNL</sequence>
<name>A0A516GF44_9MICO</name>
<dbReference type="AlphaFoldDB" id="A0A516GF44"/>
<dbReference type="KEGG" id="orz:FNH13_00770"/>
<keyword evidence="1" id="KW-0472">Membrane</keyword>
<organism evidence="2 3">
    <name type="scientific">Ornithinimicrobium ciconiae</name>
    <dbReference type="NCBI Taxonomy" id="2594265"/>
    <lineage>
        <taxon>Bacteria</taxon>
        <taxon>Bacillati</taxon>
        <taxon>Actinomycetota</taxon>
        <taxon>Actinomycetes</taxon>
        <taxon>Micrococcales</taxon>
        <taxon>Ornithinimicrobiaceae</taxon>
        <taxon>Ornithinimicrobium</taxon>
    </lineage>
</organism>
<evidence type="ECO:0000256" key="1">
    <source>
        <dbReference type="SAM" id="Phobius"/>
    </source>
</evidence>
<keyword evidence="1" id="KW-0812">Transmembrane</keyword>
<evidence type="ECO:0000313" key="2">
    <source>
        <dbReference type="EMBL" id="QDO90147.1"/>
    </source>
</evidence>
<keyword evidence="1" id="KW-1133">Transmembrane helix</keyword>
<dbReference type="EMBL" id="CP041616">
    <property type="protein sequence ID" value="QDO90147.1"/>
    <property type="molecule type" value="Genomic_DNA"/>
</dbReference>
<evidence type="ECO:0000313" key="3">
    <source>
        <dbReference type="Proteomes" id="UP000315395"/>
    </source>
</evidence>
<keyword evidence="3" id="KW-1185">Reference proteome</keyword>